<protein>
    <submittedName>
        <fullName evidence="8">Mitochondrial distribution and morphology protein 34</fullName>
    </submittedName>
</protein>
<evidence type="ECO:0000256" key="6">
    <source>
        <dbReference type="SAM" id="MobiDB-lite"/>
    </source>
</evidence>
<dbReference type="GO" id="GO:0016593">
    <property type="term" value="C:Cdc73/Paf1 complex"/>
    <property type="evidence" value="ECO:0007669"/>
    <property type="project" value="InterPro"/>
</dbReference>
<evidence type="ECO:0000256" key="2">
    <source>
        <dbReference type="ARBA" id="ARBA00006070"/>
    </source>
</evidence>
<keyword evidence="9" id="KW-1185">Reference proteome</keyword>
<feature type="transmembrane region" description="Helical" evidence="7">
    <location>
        <begin position="61"/>
        <end position="79"/>
    </location>
</feature>
<evidence type="ECO:0000256" key="4">
    <source>
        <dbReference type="ARBA" id="ARBA00022989"/>
    </source>
</evidence>
<evidence type="ECO:0000313" key="9">
    <source>
        <dbReference type="Proteomes" id="UP001163105"/>
    </source>
</evidence>
<evidence type="ECO:0000313" key="8">
    <source>
        <dbReference type="EMBL" id="KAJ6446476.1"/>
    </source>
</evidence>
<evidence type="ECO:0000256" key="1">
    <source>
        <dbReference type="ARBA" id="ARBA00004141"/>
    </source>
</evidence>
<accession>A0AB34G6C4</accession>
<evidence type="ECO:0000256" key="7">
    <source>
        <dbReference type="SAM" id="Phobius"/>
    </source>
</evidence>
<proteinExistence type="inferred from homology"/>
<dbReference type="EMBL" id="JAQHRD010000001">
    <property type="protein sequence ID" value="KAJ6446476.1"/>
    <property type="molecule type" value="Genomic_DNA"/>
</dbReference>
<comment type="similarity">
    <text evidence="2">Belongs to the RER1 family.</text>
</comment>
<organism evidence="8 9">
    <name type="scientific">Purpureocillium lavendulum</name>
    <dbReference type="NCBI Taxonomy" id="1247861"/>
    <lineage>
        <taxon>Eukaryota</taxon>
        <taxon>Fungi</taxon>
        <taxon>Dikarya</taxon>
        <taxon>Ascomycota</taxon>
        <taxon>Pezizomycotina</taxon>
        <taxon>Sordariomycetes</taxon>
        <taxon>Hypocreomycetidae</taxon>
        <taxon>Hypocreales</taxon>
        <taxon>Ophiocordycipitaceae</taxon>
        <taxon>Purpureocillium</taxon>
    </lineage>
</organism>
<dbReference type="Proteomes" id="UP001163105">
    <property type="component" value="Unassembled WGS sequence"/>
</dbReference>
<keyword evidence="5 7" id="KW-0472">Membrane</keyword>
<dbReference type="GO" id="GO:0000139">
    <property type="term" value="C:Golgi membrane"/>
    <property type="evidence" value="ECO:0007669"/>
    <property type="project" value="TreeGrafter"/>
</dbReference>
<keyword evidence="4 7" id="KW-1133">Transmembrane helix</keyword>
<keyword evidence="3 7" id="KW-0812">Transmembrane</keyword>
<dbReference type="AlphaFoldDB" id="A0AB34G6C4"/>
<dbReference type="GO" id="GO:0006368">
    <property type="term" value="P:transcription elongation by RNA polymerase II"/>
    <property type="evidence" value="ECO:0007669"/>
    <property type="project" value="InterPro"/>
</dbReference>
<dbReference type="PANTHER" id="PTHR10743">
    <property type="entry name" value="PROTEIN RER1"/>
    <property type="match status" value="1"/>
</dbReference>
<feature type="compositionally biased region" description="Acidic residues" evidence="6">
    <location>
        <begin position="565"/>
        <end position="576"/>
    </location>
</feature>
<feature type="compositionally biased region" description="Acidic residues" evidence="6">
    <location>
        <begin position="585"/>
        <end position="601"/>
    </location>
</feature>
<dbReference type="Pfam" id="PF03985">
    <property type="entry name" value="Paf1"/>
    <property type="match status" value="1"/>
</dbReference>
<dbReference type="GO" id="GO:0006890">
    <property type="term" value="P:retrograde vesicle-mediated transport, Golgi to endoplasmic reticulum"/>
    <property type="evidence" value="ECO:0007669"/>
    <property type="project" value="TreeGrafter"/>
</dbReference>
<evidence type="ECO:0000256" key="5">
    <source>
        <dbReference type="ARBA" id="ARBA00023136"/>
    </source>
</evidence>
<comment type="subcellular location">
    <subcellularLocation>
        <location evidence="1">Membrane</location>
        <topology evidence="1">Multi-pass membrane protein</topology>
    </subcellularLocation>
</comment>
<comment type="caution">
    <text evidence="8">The sequence shown here is derived from an EMBL/GenBank/DDBJ whole genome shotgun (WGS) entry which is preliminary data.</text>
</comment>
<dbReference type="Pfam" id="PF03248">
    <property type="entry name" value="Rer1"/>
    <property type="match status" value="1"/>
</dbReference>
<dbReference type="InterPro" id="IPR004932">
    <property type="entry name" value="Rer1"/>
</dbReference>
<feature type="compositionally biased region" description="Acidic residues" evidence="6">
    <location>
        <begin position="622"/>
        <end position="631"/>
    </location>
</feature>
<dbReference type="PANTHER" id="PTHR10743:SF0">
    <property type="entry name" value="PROTEIN RER1"/>
    <property type="match status" value="1"/>
</dbReference>
<feature type="transmembrane region" description="Helical" evidence="7">
    <location>
        <begin position="85"/>
        <end position="103"/>
    </location>
</feature>
<dbReference type="GO" id="GO:0005783">
    <property type="term" value="C:endoplasmic reticulum"/>
    <property type="evidence" value="ECO:0007669"/>
    <property type="project" value="GOC"/>
</dbReference>
<dbReference type="GO" id="GO:0006621">
    <property type="term" value="P:protein retention in ER lumen"/>
    <property type="evidence" value="ECO:0007669"/>
    <property type="project" value="TreeGrafter"/>
</dbReference>
<gene>
    <name evidence="8" type="primary">PAF1</name>
    <name evidence="8" type="ORF">O9K51_01249</name>
</gene>
<feature type="compositionally biased region" description="Basic and acidic residues" evidence="6">
    <location>
        <begin position="602"/>
        <end position="621"/>
    </location>
</feature>
<name>A0AB34G6C4_9HYPO</name>
<feature type="region of interest" description="Disordered" evidence="6">
    <location>
        <begin position="558"/>
        <end position="631"/>
    </location>
</feature>
<reference evidence="8" key="1">
    <citation type="submission" date="2023-01" db="EMBL/GenBank/DDBJ databases">
        <title>The growth and conidiation of Purpureocillium lavendulum are regulated by nitrogen source and histone H3K14 acetylation.</title>
        <authorList>
            <person name="Tang P."/>
            <person name="Han J."/>
            <person name="Zhang C."/>
            <person name="Tang P."/>
            <person name="Qi F."/>
            <person name="Zhang K."/>
            <person name="Liang L."/>
        </authorList>
    </citation>
    <scope>NUCLEOTIDE SEQUENCE</scope>
    <source>
        <strain evidence="8">YMF1.00683</strain>
    </source>
</reference>
<dbReference type="InterPro" id="IPR007133">
    <property type="entry name" value="RNA_pol_II-assoc_Paf1"/>
</dbReference>
<sequence length="631" mass="71311">MVAYALCIYLLNLFLAFLQPKFDPSNDALDNEMEDGSVGTLPTKQDEEFKPFIRRLPEFKFWYWATRAIAISFVCTFFEFFDIPVFWPVLVMYWFILFVLTMRKQIQHMIKYRYVPFTVGKKSYRKDNSQRGPIALPATMASTGARTGERVVHQDYIARIRFSNALPPPPTPPKLLEIPNTGLASGQYTTPGFASRLAREQPLNIEADAELGMPLNLLDAAIQAPAAAPAVHPHDRPLLRPIAALGKPKVAEANVSFLRRTEYISSSTPKRPEGSHARALLARARKPARPAPDAAADSPQAIKRKIDRGFEVAEQDLKDTKRVKHPTKKHLKLVEAVPLLPDLDAFPDSGAYVTVKFLTNPITNATQYDTRLLSGLFRPVDRTPAEEAMFEAALAAYEQDPANNAKPQNLMNYDFYLPPTKDVAKSFRRKFDLDDPEHDSDDLYTHGTGNGAGRGHFAFNRVRAYETAQETELDHPTKYEDEIILASNDDDTYPKQKAVYYYPIMQRSAIRPQRTKRLARTAGMSQGDEEEQVIDQIEITVQDPSERMLEAMRKYKERPLGWDQAADDDHEEEQEEQTQTQDAGADADADADADDNAESDGEPPRRRQSSEADRRSPLERDADGEDDEDED</sequence>
<evidence type="ECO:0000256" key="3">
    <source>
        <dbReference type="ARBA" id="ARBA00022692"/>
    </source>
</evidence>